<dbReference type="AlphaFoldDB" id="A0A1V9FCY3"/>
<dbReference type="EMBL" id="LWBP01000204">
    <property type="protein sequence ID" value="OQP56142.1"/>
    <property type="molecule type" value="Genomic_DNA"/>
</dbReference>
<dbReference type="Pfam" id="PF02464">
    <property type="entry name" value="CinA"/>
    <property type="match status" value="1"/>
</dbReference>
<dbReference type="InterPro" id="IPR036653">
    <property type="entry name" value="CinA-like_C"/>
</dbReference>
<sequence>MPDPIIQTIGKLLIERQQSVAVAESVTSGNIQLELSTATDASKFFQGGITAYNLGQKSRHLHVDPINAIACNCVAEQVAHEMALGVCRLFISDWGLSITGYSSKVPESNYELFAYYTIAYAGKIMQSGKMEPPDGKSAEIQSFYTRELLKEFETVLKHY</sequence>
<dbReference type="NCBIfam" id="TIGR00199">
    <property type="entry name" value="PncC_domain"/>
    <property type="match status" value="1"/>
</dbReference>
<dbReference type="SUPFAM" id="SSF142433">
    <property type="entry name" value="CinA-like"/>
    <property type="match status" value="1"/>
</dbReference>
<dbReference type="Gene3D" id="3.90.950.20">
    <property type="entry name" value="CinA-like"/>
    <property type="match status" value="1"/>
</dbReference>
<protein>
    <recommendedName>
        <fullName evidence="1">CinA C-terminal domain-containing protein</fullName>
    </recommendedName>
</protein>
<proteinExistence type="predicted"/>
<dbReference type="OrthoDB" id="1252536at2"/>
<dbReference type="RefSeq" id="WP_081169142.1">
    <property type="nucleotide sequence ID" value="NZ_LWBP01000204.1"/>
</dbReference>
<feature type="domain" description="CinA C-terminal" evidence="1">
    <location>
        <begin position="5"/>
        <end position="106"/>
    </location>
</feature>
<organism evidence="2 3">
    <name type="scientific">Niastella populi</name>
    <dbReference type="NCBI Taxonomy" id="550983"/>
    <lineage>
        <taxon>Bacteria</taxon>
        <taxon>Pseudomonadati</taxon>
        <taxon>Bacteroidota</taxon>
        <taxon>Chitinophagia</taxon>
        <taxon>Chitinophagales</taxon>
        <taxon>Chitinophagaceae</taxon>
        <taxon>Niastella</taxon>
    </lineage>
</organism>
<dbReference type="InterPro" id="IPR008136">
    <property type="entry name" value="CinA_C"/>
</dbReference>
<comment type="caution">
    <text evidence="2">The sequence shown here is derived from an EMBL/GenBank/DDBJ whole genome shotgun (WGS) entry which is preliminary data.</text>
</comment>
<dbReference type="Proteomes" id="UP000192276">
    <property type="component" value="Unassembled WGS sequence"/>
</dbReference>
<name>A0A1V9FCY3_9BACT</name>
<reference evidence="3" key="1">
    <citation type="submission" date="2016-04" db="EMBL/GenBank/DDBJ databases">
        <authorList>
            <person name="Chen L."/>
            <person name="Zhuang W."/>
            <person name="Wang G."/>
        </authorList>
    </citation>
    <scope>NUCLEOTIDE SEQUENCE [LARGE SCALE GENOMIC DNA]</scope>
    <source>
        <strain evidence="3">208</strain>
    </source>
</reference>
<keyword evidence="3" id="KW-1185">Reference proteome</keyword>
<evidence type="ECO:0000259" key="1">
    <source>
        <dbReference type="Pfam" id="PF02464"/>
    </source>
</evidence>
<gene>
    <name evidence="2" type="ORF">A4R26_26910</name>
</gene>
<accession>A0A1V9FCY3</accession>
<evidence type="ECO:0000313" key="3">
    <source>
        <dbReference type="Proteomes" id="UP000192276"/>
    </source>
</evidence>
<dbReference type="STRING" id="550983.A4R26_26910"/>
<evidence type="ECO:0000313" key="2">
    <source>
        <dbReference type="EMBL" id="OQP56142.1"/>
    </source>
</evidence>